<organism evidence="7 8">
    <name type="scientific">Adiantum capillus-veneris</name>
    <name type="common">Maidenhair fern</name>
    <dbReference type="NCBI Taxonomy" id="13818"/>
    <lineage>
        <taxon>Eukaryota</taxon>
        <taxon>Viridiplantae</taxon>
        <taxon>Streptophyta</taxon>
        <taxon>Embryophyta</taxon>
        <taxon>Tracheophyta</taxon>
        <taxon>Polypodiopsida</taxon>
        <taxon>Polypodiidae</taxon>
        <taxon>Polypodiales</taxon>
        <taxon>Pteridineae</taxon>
        <taxon>Pteridaceae</taxon>
        <taxon>Vittarioideae</taxon>
        <taxon>Adiantum</taxon>
    </lineage>
</organism>
<accession>A0A9D4UAU5</accession>
<name>A0A9D4UAU5_ADICA</name>
<evidence type="ECO:0000256" key="2">
    <source>
        <dbReference type="ARBA" id="ARBA00010271"/>
    </source>
</evidence>
<comment type="caution">
    <text evidence="7">The sequence shown here is derived from an EMBL/GenBank/DDBJ whole genome shotgun (WGS) entry which is preliminary data.</text>
</comment>
<dbReference type="GO" id="GO:0000139">
    <property type="term" value="C:Golgi membrane"/>
    <property type="evidence" value="ECO:0007669"/>
    <property type="project" value="UniProtKB-SubCell"/>
</dbReference>
<feature type="compositionally biased region" description="Polar residues" evidence="5">
    <location>
        <begin position="66"/>
        <end position="85"/>
    </location>
</feature>
<dbReference type="InterPro" id="IPR004263">
    <property type="entry name" value="Exostosin"/>
</dbReference>
<reference evidence="7" key="1">
    <citation type="submission" date="2021-01" db="EMBL/GenBank/DDBJ databases">
        <title>Adiantum capillus-veneris genome.</title>
        <authorList>
            <person name="Fang Y."/>
            <person name="Liao Q."/>
        </authorList>
    </citation>
    <scope>NUCLEOTIDE SEQUENCE</scope>
    <source>
        <strain evidence="7">H3</strain>
        <tissue evidence="7">Leaf</tissue>
    </source>
</reference>
<proteinExistence type="inferred from homology"/>
<keyword evidence="8" id="KW-1185">Reference proteome</keyword>
<dbReference type="OrthoDB" id="1924787at2759"/>
<gene>
    <name evidence="7" type="ORF">GOP47_0022163</name>
</gene>
<dbReference type="AlphaFoldDB" id="A0A9D4UAU5"/>
<evidence type="ECO:0000256" key="4">
    <source>
        <dbReference type="ARBA" id="ARBA00023034"/>
    </source>
</evidence>
<keyword evidence="3" id="KW-0735">Signal-anchor</keyword>
<sequence>MYRRRMEKPVWSLSRLYSRCFLILAAIGLWWLLFVFHFSIVAHEVSSDSPAVTSTEVPPLLHPHQKSATLQSNLPEEPPQRTTGDNQHERQKAPSLQPFWRALASVNNQSDPCAGKYVYMHELPSEFNQELLDNCKQLNPWANMCKYTENAGLGPELEDPEGSLPKNGWFATNQFAVDLIFHNRMKQYECLTSDSGKAAALYVPFYAGLDIARHLWGANVSVRDAGPLRLASWLRTRPEWAVMGGRDHFVVGGRITWDFRRLTDDNKDWGNKLLYIPEVMNMSMLMVERSPYHKDDFGIPYPTYFHPSRDSDVEEWQAHVRAVERPFLFSFAGAPRPELATSIRGQIMSQCQLSKHCNLLECDRGESKCHVPTVLMKLFQESVFCLQPQGDSYTRRSIFDSMIAGCIPVFFHNHSAYTQYVWHLPADYSSYSVFIPEDDIRAGNLSIEDVLLKFSEAEIQGMREEVIRLIPGLVYNDPRHRLSKFKDAFDLTVQALTKKITDLRIRITEGKDDFKLLAGDDGGDIRETDLKLSQREVRQWEGERRNGEIDTLSKQE</sequence>
<evidence type="ECO:0000256" key="3">
    <source>
        <dbReference type="ARBA" id="ARBA00022968"/>
    </source>
</evidence>
<feature type="region of interest" description="Disordered" evidence="5">
    <location>
        <begin position="66"/>
        <end position="92"/>
    </location>
</feature>
<dbReference type="GO" id="GO:0016757">
    <property type="term" value="F:glycosyltransferase activity"/>
    <property type="evidence" value="ECO:0007669"/>
    <property type="project" value="InterPro"/>
</dbReference>
<dbReference type="PANTHER" id="PTHR11062:SF56">
    <property type="entry name" value="XYLOGLUCAN GALACTOSYLTRANSFERASE MUR3"/>
    <property type="match status" value="1"/>
</dbReference>
<evidence type="ECO:0000256" key="1">
    <source>
        <dbReference type="ARBA" id="ARBA00004323"/>
    </source>
</evidence>
<feature type="domain" description="Exostosin GT47" evidence="6">
    <location>
        <begin position="113"/>
        <end position="448"/>
    </location>
</feature>
<keyword evidence="4" id="KW-0333">Golgi apparatus</keyword>
<comment type="similarity">
    <text evidence="2">Belongs to the glycosyltransferase 47 family.</text>
</comment>
<dbReference type="EMBL" id="JABFUD020000021">
    <property type="protein sequence ID" value="KAI5063616.1"/>
    <property type="molecule type" value="Genomic_DNA"/>
</dbReference>
<dbReference type="PANTHER" id="PTHR11062">
    <property type="entry name" value="EXOSTOSIN HEPARAN SULFATE GLYCOSYLTRANSFERASE -RELATED"/>
    <property type="match status" value="1"/>
</dbReference>
<evidence type="ECO:0000313" key="7">
    <source>
        <dbReference type="EMBL" id="KAI5063616.1"/>
    </source>
</evidence>
<dbReference type="Proteomes" id="UP000886520">
    <property type="component" value="Chromosome 21"/>
</dbReference>
<evidence type="ECO:0000313" key="8">
    <source>
        <dbReference type="Proteomes" id="UP000886520"/>
    </source>
</evidence>
<protein>
    <recommendedName>
        <fullName evidence="6">Exostosin GT47 domain-containing protein</fullName>
    </recommendedName>
</protein>
<dbReference type="InterPro" id="IPR040911">
    <property type="entry name" value="Exostosin_GT47"/>
</dbReference>
<evidence type="ECO:0000256" key="5">
    <source>
        <dbReference type="SAM" id="MobiDB-lite"/>
    </source>
</evidence>
<evidence type="ECO:0000259" key="6">
    <source>
        <dbReference type="Pfam" id="PF03016"/>
    </source>
</evidence>
<comment type="subcellular location">
    <subcellularLocation>
        <location evidence="1">Golgi apparatus membrane</location>
        <topology evidence="1">Single-pass type II membrane protein</topology>
    </subcellularLocation>
</comment>
<dbReference type="Pfam" id="PF03016">
    <property type="entry name" value="Exostosin_GT47"/>
    <property type="match status" value="1"/>
</dbReference>
<keyword evidence="3" id="KW-0812">Transmembrane</keyword>